<dbReference type="AlphaFoldDB" id="A0AA38X4X1"/>
<organism evidence="2 3">
    <name type="scientific">Cladophialophora chaetospira</name>
    <dbReference type="NCBI Taxonomy" id="386627"/>
    <lineage>
        <taxon>Eukaryota</taxon>
        <taxon>Fungi</taxon>
        <taxon>Dikarya</taxon>
        <taxon>Ascomycota</taxon>
        <taxon>Pezizomycotina</taxon>
        <taxon>Eurotiomycetes</taxon>
        <taxon>Chaetothyriomycetidae</taxon>
        <taxon>Chaetothyriales</taxon>
        <taxon>Herpotrichiellaceae</taxon>
        <taxon>Cladophialophora</taxon>
    </lineage>
</organism>
<protein>
    <submittedName>
        <fullName evidence="2">Uncharacterized protein</fullName>
    </submittedName>
</protein>
<name>A0AA38X4X1_9EURO</name>
<gene>
    <name evidence="2" type="ORF">H2200_008821</name>
</gene>
<dbReference type="Proteomes" id="UP001172673">
    <property type="component" value="Unassembled WGS sequence"/>
</dbReference>
<proteinExistence type="predicted"/>
<evidence type="ECO:0000313" key="2">
    <source>
        <dbReference type="EMBL" id="KAJ9606811.1"/>
    </source>
</evidence>
<dbReference type="EMBL" id="JAPDRK010000013">
    <property type="protein sequence ID" value="KAJ9606811.1"/>
    <property type="molecule type" value="Genomic_DNA"/>
</dbReference>
<feature type="region of interest" description="Disordered" evidence="1">
    <location>
        <begin position="26"/>
        <end position="61"/>
    </location>
</feature>
<accession>A0AA38X4X1</accession>
<keyword evidence="3" id="KW-1185">Reference proteome</keyword>
<reference evidence="2" key="1">
    <citation type="submission" date="2022-10" db="EMBL/GenBank/DDBJ databases">
        <title>Culturing micro-colonial fungi from biological soil crusts in the Mojave desert and describing Neophaeococcomyces mojavensis, and introducing the new genera and species Taxawa tesnikishii.</title>
        <authorList>
            <person name="Kurbessoian T."/>
            <person name="Stajich J.E."/>
        </authorList>
    </citation>
    <scope>NUCLEOTIDE SEQUENCE</scope>
    <source>
        <strain evidence="2">TK_41</strain>
    </source>
</reference>
<evidence type="ECO:0000256" key="1">
    <source>
        <dbReference type="SAM" id="MobiDB-lite"/>
    </source>
</evidence>
<comment type="caution">
    <text evidence="2">The sequence shown here is derived from an EMBL/GenBank/DDBJ whole genome shotgun (WGS) entry which is preliminary data.</text>
</comment>
<evidence type="ECO:0000313" key="3">
    <source>
        <dbReference type="Proteomes" id="UP001172673"/>
    </source>
</evidence>
<sequence>MAGFRRETVDLLIGASLSGKSRDKIELGIRARNPPFKPASGPGSGDIEDSLGGADRLKTGE</sequence>